<reference evidence="13 14" key="1">
    <citation type="submission" date="2015-01" db="EMBL/GenBank/DDBJ databases">
        <title>Draft genome of the acidophilic iron oxidizer Acidithrix ferrooxidans strain Py-F3.</title>
        <authorList>
            <person name="Poehlein A."/>
            <person name="Eisen S."/>
            <person name="Schloemann M."/>
            <person name="Johnson B.D."/>
            <person name="Daniel R."/>
            <person name="Muehling M."/>
        </authorList>
    </citation>
    <scope>NUCLEOTIDE SEQUENCE [LARGE SCALE GENOMIC DNA]</scope>
    <source>
        <strain evidence="13 14">Py-F3</strain>
    </source>
</reference>
<keyword evidence="8 12" id="KW-0472">Membrane</keyword>
<comment type="similarity">
    <text evidence="3">Belongs to the cytochrome c oxidase bacterial subunit CtaF family.</text>
</comment>
<dbReference type="GO" id="GO:0016491">
    <property type="term" value="F:oxidoreductase activity"/>
    <property type="evidence" value="ECO:0007669"/>
    <property type="project" value="UniProtKB-KW"/>
</dbReference>
<sequence>MKVEFRIYLGIGLFVLVITTIYLFWAREYGGATMLFGTAGLGIMPALYMGWWRKRMDPRPEDSKDATIAESQGTIGTFPGHTIWPFVLGMGVFFSALSLAFGAWTLVIGGALLIFAATSVVLESRRGGLV</sequence>
<keyword evidence="14" id="KW-1185">Reference proteome</keyword>
<comment type="catalytic activity">
    <reaction evidence="11">
        <text>4 Fe(II)-[cytochrome c] + O2 + 8 H(+)(in) = 4 Fe(III)-[cytochrome c] + 2 H2O + 4 H(+)(out)</text>
        <dbReference type="Rhea" id="RHEA:11436"/>
        <dbReference type="Rhea" id="RHEA-COMP:10350"/>
        <dbReference type="Rhea" id="RHEA-COMP:14399"/>
        <dbReference type="ChEBI" id="CHEBI:15377"/>
        <dbReference type="ChEBI" id="CHEBI:15378"/>
        <dbReference type="ChEBI" id="CHEBI:15379"/>
        <dbReference type="ChEBI" id="CHEBI:29033"/>
        <dbReference type="ChEBI" id="CHEBI:29034"/>
        <dbReference type="EC" id="7.1.1.9"/>
    </reaction>
</comment>
<evidence type="ECO:0000313" key="13">
    <source>
        <dbReference type="EMBL" id="KJF18020.1"/>
    </source>
</evidence>
<keyword evidence="6 12" id="KW-0812">Transmembrane</keyword>
<dbReference type="RefSeq" id="WP_052604891.1">
    <property type="nucleotide sequence ID" value="NZ_JXYS01000026.1"/>
</dbReference>
<dbReference type="STRING" id="1280514.AXFE_11170"/>
<evidence type="ECO:0000256" key="6">
    <source>
        <dbReference type="ARBA" id="ARBA00022692"/>
    </source>
</evidence>
<keyword evidence="7 12" id="KW-1133">Transmembrane helix</keyword>
<evidence type="ECO:0000256" key="3">
    <source>
        <dbReference type="ARBA" id="ARBA00006870"/>
    </source>
</evidence>
<evidence type="ECO:0000256" key="5">
    <source>
        <dbReference type="ARBA" id="ARBA00022475"/>
    </source>
</evidence>
<proteinExistence type="inferred from homology"/>
<evidence type="ECO:0000256" key="4">
    <source>
        <dbReference type="ARBA" id="ARBA00012949"/>
    </source>
</evidence>
<feature type="transmembrane region" description="Helical" evidence="12">
    <location>
        <begin position="73"/>
        <end position="95"/>
    </location>
</feature>
<evidence type="ECO:0000313" key="14">
    <source>
        <dbReference type="Proteomes" id="UP000032360"/>
    </source>
</evidence>
<feature type="transmembrane region" description="Helical" evidence="12">
    <location>
        <begin position="7"/>
        <end position="25"/>
    </location>
</feature>
<evidence type="ECO:0000256" key="1">
    <source>
        <dbReference type="ARBA" id="ARBA00002536"/>
    </source>
</evidence>
<evidence type="ECO:0000256" key="8">
    <source>
        <dbReference type="ARBA" id="ARBA00023136"/>
    </source>
</evidence>
<dbReference type="EMBL" id="JXYS01000026">
    <property type="protein sequence ID" value="KJF18020.1"/>
    <property type="molecule type" value="Genomic_DNA"/>
</dbReference>
<dbReference type="GO" id="GO:0004129">
    <property type="term" value="F:cytochrome-c oxidase activity"/>
    <property type="evidence" value="ECO:0007669"/>
    <property type="project" value="UniProtKB-EC"/>
</dbReference>
<evidence type="ECO:0000256" key="2">
    <source>
        <dbReference type="ARBA" id="ARBA00004651"/>
    </source>
</evidence>
<organism evidence="13 14">
    <name type="scientific">Acidithrix ferrooxidans</name>
    <dbReference type="NCBI Taxonomy" id="1280514"/>
    <lineage>
        <taxon>Bacteria</taxon>
        <taxon>Bacillati</taxon>
        <taxon>Actinomycetota</taxon>
        <taxon>Acidimicrobiia</taxon>
        <taxon>Acidimicrobiales</taxon>
        <taxon>Acidimicrobiaceae</taxon>
        <taxon>Acidithrix</taxon>
    </lineage>
</organism>
<accession>A0A0D8HJ84</accession>
<keyword evidence="13" id="KW-0560">Oxidoreductase</keyword>
<dbReference type="Pfam" id="PF12270">
    <property type="entry name" value="Cyt_c_ox_IV"/>
    <property type="match status" value="1"/>
</dbReference>
<comment type="function">
    <text evidence="1">Part of cytochrome c oxidase, its function is unknown.</text>
</comment>
<feature type="transmembrane region" description="Helical" evidence="12">
    <location>
        <begin position="31"/>
        <end position="52"/>
    </location>
</feature>
<evidence type="ECO:0000256" key="10">
    <source>
        <dbReference type="ARBA" id="ARBA00031401"/>
    </source>
</evidence>
<dbReference type="InterPro" id="IPR021050">
    <property type="entry name" value="Cyt_c_oxidase_su4_actinobac"/>
</dbReference>
<dbReference type="Proteomes" id="UP000032360">
    <property type="component" value="Unassembled WGS sequence"/>
</dbReference>
<dbReference type="OrthoDB" id="5244617at2"/>
<dbReference type="GO" id="GO:0005886">
    <property type="term" value="C:plasma membrane"/>
    <property type="evidence" value="ECO:0007669"/>
    <property type="project" value="UniProtKB-SubCell"/>
</dbReference>
<evidence type="ECO:0000256" key="9">
    <source>
        <dbReference type="ARBA" id="ARBA00031366"/>
    </source>
</evidence>
<evidence type="ECO:0000256" key="12">
    <source>
        <dbReference type="SAM" id="Phobius"/>
    </source>
</evidence>
<comment type="subcellular location">
    <subcellularLocation>
        <location evidence="2">Cell membrane</location>
        <topology evidence="2">Multi-pass membrane protein</topology>
    </subcellularLocation>
</comment>
<protein>
    <recommendedName>
        <fullName evidence="4">cytochrome-c oxidase</fullName>
        <ecNumber evidence="4">7.1.1.9</ecNumber>
    </recommendedName>
    <alternativeName>
        <fullName evidence="10">Cytochrome aa3 subunit 4</fullName>
    </alternativeName>
    <alternativeName>
        <fullName evidence="9">Cytochrome c oxidase polypeptide IV</fullName>
    </alternativeName>
</protein>
<feature type="transmembrane region" description="Helical" evidence="12">
    <location>
        <begin position="101"/>
        <end position="122"/>
    </location>
</feature>
<dbReference type="EC" id="7.1.1.9" evidence="4"/>
<keyword evidence="5" id="KW-1003">Cell membrane</keyword>
<comment type="caution">
    <text evidence="13">The sequence shown here is derived from an EMBL/GenBank/DDBJ whole genome shotgun (WGS) entry which is preliminary data.</text>
</comment>
<name>A0A0D8HJ84_9ACTN</name>
<dbReference type="AlphaFoldDB" id="A0A0D8HJ84"/>
<gene>
    <name evidence="13" type="primary">ctaF</name>
    <name evidence="13" type="ORF">AXFE_11170</name>
</gene>
<evidence type="ECO:0000256" key="7">
    <source>
        <dbReference type="ARBA" id="ARBA00022989"/>
    </source>
</evidence>
<dbReference type="GO" id="GO:0022900">
    <property type="term" value="P:electron transport chain"/>
    <property type="evidence" value="ECO:0007669"/>
    <property type="project" value="InterPro"/>
</dbReference>
<evidence type="ECO:0000256" key="11">
    <source>
        <dbReference type="ARBA" id="ARBA00047816"/>
    </source>
</evidence>